<dbReference type="Pfam" id="PF08687">
    <property type="entry name" value="ASD2"/>
    <property type="match status" value="1"/>
</dbReference>
<dbReference type="RefSeq" id="XP_003746317.2">
    <property type="nucleotide sequence ID" value="XM_003746269.2"/>
</dbReference>
<keyword evidence="1" id="KW-0175">Coiled coil</keyword>
<keyword evidence="4" id="KW-1185">Reference proteome</keyword>
<feature type="compositionally biased region" description="Polar residues" evidence="2">
    <location>
        <begin position="441"/>
        <end position="469"/>
    </location>
</feature>
<sequence>MDVEGEGSEKEKERGEKERNASASSLWSRANSLRQSLRHRSHKHAQSTSVSVLIDDLPKGRKGLGDDVLRREWGSHRDLSRTRKAQSSALLAVSDASRQVVRRHSSKSRPGDHVLSTAEPALNKTPPLAVQEETRTILCIDKVSQELEYGLDFQENNSAASDSIRKQRFPQRTSNDLDDGQTGGSPLRKTQANPQRKLTKDSGYEASVCSEPDYVNALFLCGSASNSMLRRSQPSWDSPMAVSEPLSLPSGSYVGGLSCAGFGSLSSPGLNNAIQTSPSGPKCVGEHENAHRRFSPASVTYDTLASSKSKESLKYLGAKTSSCDLLKQSESMNSDRKTVASWLSRQQKQKTEADRTSPSKSYEDIYEEVGGSDSAQQERHLRSASDPLANQDDKSAWPNQNGVADRVTGDNSDSSTYIDSVGSELKWGDSYSDLSAFSVRSSNQSSGFESGQSTVADTGRVSPQSSLDGSTMMGGFGERVTSRYPLPAKEGVAHSAKIPSVERHCSESVLYFENQMKNLSSSTINISNNNNNNTKGTTVSSSSVNSHIPGEKIEEVDVQKSSLQHDPVDSTEDIGRPRDSLTRRAKLPEQDIKQIQKQAVLSYLRQRQEASVGAKPTQFRNEPPESAEKPTPIKPMAVKLLEDSSVPPELPPKLFKSSELLHGVVRRPKDSQQIEPPRNEKKKPPLPPPKTFKLNMQLKQTFYPTPPPIKEKPEKLRQRTRSNDSSLVMAKMVYIPLASPSEEQTPRDSAPCQAWNGGPTETSSSALPQPDAVKPPQTCGKPTPARPMKQDGDTQSVRRRFDDGYGTCLDDEDEASTTEPKDHSEKSILKPQQRKSDPNQAVPKGNPPKSKLSRDEADVKEEIRVNNLFESELKAKLEALKKTNELRKFTNYVSEVDHIAALVVNLSLRIGRTTANLNGAAEGAATYKAQLVQKLEKMELELEEARRLEANCEKRWASFGVHLSSFLGSGDLIERYLHFMKNRGDLLVKQRSIADRQQSTPRKP</sequence>
<feature type="region of interest" description="Disordered" evidence="2">
    <location>
        <begin position="441"/>
        <end position="473"/>
    </location>
</feature>
<evidence type="ECO:0000313" key="5">
    <source>
        <dbReference type="RefSeq" id="XP_003746317.2"/>
    </source>
</evidence>
<feature type="region of interest" description="Disordered" evidence="2">
    <location>
        <begin position="607"/>
        <end position="858"/>
    </location>
</feature>
<feature type="compositionally biased region" description="Basic and acidic residues" evidence="2">
    <location>
        <begin position="56"/>
        <end position="68"/>
    </location>
</feature>
<feature type="compositionally biased region" description="Basic and acidic residues" evidence="2">
    <location>
        <begin position="7"/>
        <end position="20"/>
    </location>
</feature>
<accession>A0AAJ6QWP8</accession>
<feature type="compositionally biased region" description="Basic residues" evidence="2">
    <location>
        <begin position="36"/>
        <end position="45"/>
    </location>
</feature>
<evidence type="ECO:0000313" key="4">
    <source>
        <dbReference type="Proteomes" id="UP000694867"/>
    </source>
</evidence>
<organism evidence="4 5">
    <name type="scientific">Galendromus occidentalis</name>
    <name type="common">western predatory mite</name>
    <dbReference type="NCBI Taxonomy" id="34638"/>
    <lineage>
        <taxon>Eukaryota</taxon>
        <taxon>Metazoa</taxon>
        <taxon>Ecdysozoa</taxon>
        <taxon>Arthropoda</taxon>
        <taxon>Chelicerata</taxon>
        <taxon>Arachnida</taxon>
        <taxon>Acari</taxon>
        <taxon>Parasitiformes</taxon>
        <taxon>Mesostigmata</taxon>
        <taxon>Gamasina</taxon>
        <taxon>Phytoseioidea</taxon>
        <taxon>Phytoseiidae</taxon>
        <taxon>Typhlodrominae</taxon>
        <taxon>Galendromus</taxon>
    </lineage>
</organism>
<dbReference type="Gene3D" id="6.10.250.3120">
    <property type="match status" value="1"/>
</dbReference>
<dbReference type="InterPro" id="IPR014799">
    <property type="entry name" value="ASD2_dom"/>
</dbReference>
<feature type="domain" description="ASD2" evidence="3">
    <location>
        <begin position="669"/>
        <end position="1004"/>
    </location>
</feature>
<feature type="compositionally biased region" description="Polar residues" evidence="2">
    <location>
        <begin position="21"/>
        <end position="35"/>
    </location>
</feature>
<gene>
    <name evidence="5" type="primary">LOC100905733</name>
</gene>
<feature type="region of interest" description="Disordered" evidence="2">
    <location>
        <begin position="159"/>
        <end position="202"/>
    </location>
</feature>
<dbReference type="PROSITE" id="PS51307">
    <property type="entry name" value="ASD2"/>
    <property type="match status" value="1"/>
</dbReference>
<dbReference type="Proteomes" id="UP000694867">
    <property type="component" value="Unplaced"/>
</dbReference>
<dbReference type="KEGG" id="goe:100905733"/>
<dbReference type="GeneID" id="100905733"/>
<evidence type="ECO:0000256" key="2">
    <source>
        <dbReference type="SAM" id="MobiDB-lite"/>
    </source>
</evidence>
<feature type="region of interest" description="Disordered" evidence="2">
    <location>
        <begin position="1"/>
        <end position="68"/>
    </location>
</feature>
<evidence type="ECO:0000256" key="1">
    <source>
        <dbReference type="SAM" id="Coils"/>
    </source>
</evidence>
<proteinExistence type="predicted"/>
<feature type="compositionally biased region" description="Basic and acidic residues" evidence="2">
    <location>
        <begin position="349"/>
        <end position="363"/>
    </location>
</feature>
<feature type="compositionally biased region" description="Basic and acidic residues" evidence="2">
    <location>
        <begin position="667"/>
        <end position="683"/>
    </location>
</feature>
<feature type="region of interest" description="Disordered" evidence="2">
    <location>
        <begin position="95"/>
        <end position="120"/>
    </location>
</feature>
<feature type="region of interest" description="Disordered" evidence="2">
    <location>
        <begin position="525"/>
        <end position="590"/>
    </location>
</feature>
<feature type="compositionally biased region" description="Basic and acidic residues" evidence="2">
    <location>
        <begin position="819"/>
        <end position="828"/>
    </location>
</feature>
<feature type="region of interest" description="Disordered" evidence="2">
    <location>
        <begin position="327"/>
        <end position="415"/>
    </location>
</feature>
<protein>
    <submittedName>
        <fullName evidence="5">Uncharacterized protein LOC100905733</fullName>
    </submittedName>
</protein>
<feature type="coiled-coil region" evidence="1">
    <location>
        <begin position="928"/>
        <end position="955"/>
    </location>
</feature>
<feature type="compositionally biased region" description="Basic and acidic residues" evidence="2">
    <location>
        <begin position="573"/>
        <end position="590"/>
    </location>
</feature>
<feature type="compositionally biased region" description="Low complexity" evidence="2">
    <location>
        <begin position="525"/>
        <end position="546"/>
    </location>
</feature>
<dbReference type="AlphaFoldDB" id="A0AAJ6QWP8"/>
<evidence type="ECO:0000259" key="3">
    <source>
        <dbReference type="PROSITE" id="PS51307"/>
    </source>
</evidence>
<feature type="compositionally biased region" description="Basic and acidic residues" evidence="2">
    <location>
        <begin position="549"/>
        <end position="558"/>
    </location>
</feature>
<reference evidence="5" key="1">
    <citation type="submission" date="2025-08" db="UniProtKB">
        <authorList>
            <consortium name="RefSeq"/>
        </authorList>
    </citation>
    <scope>IDENTIFICATION</scope>
</reference>
<name>A0AAJ6QWP8_9ACAR</name>